<dbReference type="EnsemblPlants" id="Zm00001eb324650_T001">
    <property type="protein sequence ID" value="Zm00001eb324650_P001"/>
    <property type="gene ID" value="Zm00001eb324650"/>
</dbReference>
<accession>A0A804QFR1</accession>
<keyword evidence="3" id="KW-1185">Reference proteome</keyword>
<dbReference type="Proteomes" id="UP000007305">
    <property type="component" value="Chromosome 7"/>
</dbReference>
<protein>
    <submittedName>
        <fullName evidence="2">Uncharacterized protein</fullName>
    </submittedName>
</protein>
<reference evidence="2" key="3">
    <citation type="submission" date="2021-05" db="UniProtKB">
        <authorList>
            <consortium name="EnsemblPlants"/>
        </authorList>
    </citation>
    <scope>IDENTIFICATION</scope>
    <source>
        <strain evidence="2">cv. B73</strain>
    </source>
</reference>
<organism evidence="2 3">
    <name type="scientific">Zea mays</name>
    <name type="common">Maize</name>
    <dbReference type="NCBI Taxonomy" id="4577"/>
    <lineage>
        <taxon>Eukaryota</taxon>
        <taxon>Viridiplantae</taxon>
        <taxon>Streptophyta</taxon>
        <taxon>Embryophyta</taxon>
        <taxon>Tracheophyta</taxon>
        <taxon>Spermatophyta</taxon>
        <taxon>Magnoliopsida</taxon>
        <taxon>Liliopsida</taxon>
        <taxon>Poales</taxon>
        <taxon>Poaceae</taxon>
        <taxon>PACMAD clade</taxon>
        <taxon>Panicoideae</taxon>
        <taxon>Andropogonodae</taxon>
        <taxon>Andropogoneae</taxon>
        <taxon>Tripsacinae</taxon>
        <taxon>Zea</taxon>
    </lineage>
</organism>
<evidence type="ECO:0000313" key="2">
    <source>
        <dbReference type="EnsemblPlants" id="Zm00001eb324650_P001"/>
    </source>
</evidence>
<dbReference type="InParanoid" id="A0A804QFR1"/>
<dbReference type="Gramene" id="Zm00001eb324650_T001">
    <property type="protein sequence ID" value="Zm00001eb324650_P001"/>
    <property type="gene ID" value="Zm00001eb324650"/>
</dbReference>
<dbReference type="AlphaFoldDB" id="A0A804QFR1"/>
<evidence type="ECO:0000313" key="3">
    <source>
        <dbReference type="Proteomes" id="UP000007305"/>
    </source>
</evidence>
<reference evidence="2" key="2">
    <citation type="submission" date="2019-07" db="EMBL/GenBank/DDBJ databases">
        <authorList>
            <person name="Seetharam A."/>
            <person name="Woodhouse M."/>
            <person name="Cannon E."/>
        </authorList>
    </citation>
    <scope>NUCLEOTIDE SEQUENCE [LARGE SCALE GENOMIC DNA]</scope>
    <source>
        <strain evidence="2">cv. B73</strain>
    </source>
</reference>
<feature type="compositionally biased region" description="Basic residues" evidence="1">
    <location>
        <begin position="134"/>
        <end position="163"/>
    </location>
</feature>
<reference evidence="3" key="1">
    <citation type="submission" date="2015-12" db="EMBL/GenBank/DDBJ databases">
        <title>Update maize B73 reference genome by single molecule sequencing technologies.</title>
        <authorList>
            <consortium name="Maize Genome Sequencing Project"/>
            <person name="Ware D."/>
        </authorList>
    </citation>
    <scope>NUCLEOTIDE SEQUENCE [LARGE SCALE GENOMIC DNA]</scope>
    <source>
        <strain evidence="3">cv. B73</strain>
    </source>
</reference>
<evidence type="ECO:0000256" key="1">
    <source>
        <dbReference type="SAM" id="MobiDB-lite"/>
    </source>
</evidence>
<feature type="compositionally biased region" description="Basic and acidic residues" evidence="1">
    <location>
        <begin position="164"/>
        <end position="175"/>
    </location>
</feature>
<feature type="region of interest" description="Disordered" evidence="1">
    <location>
        <begin position="133"/>
        <end position="175"/>
    </location>
</feature>
<proteinExistence type="predicted"/>
<name>A0A804QFR1_MAIZE</name>
<feature type="region of interest" description="Disordered" evidence="1">
    <location>
        <begin position="196"/>
        <end position="253"/>
    </location>
</feature>
<sequence>MAELIFIVGEEADAAGTSCALLAEPCAVLRRVEPALENTMGELAAITAGAATRAAEVGAGHRRVWVLARIPAAGVLARVHERTLCPVMRVGSGAWPHLEREHAELVGGIHAALDVGQRRIHRVLLLGTVDGNRRQRRRPRGRRPVALIRRGRERRGRRERWHRGRDSEPSAAAKEHLQIAQGVGRSRWRQDDVGRQATGGVGSYRVGAGTQEQLDDGHSVPRAAGGGAVKRSGAVDAGAPVDVDTTKGEQKRHHLHAAVSRGDHQRRARLIRLASAVPHPHSVRQLRRVALAASPRERLAETRDVVGRRELQQSRQPVPLAAGGEMRTRRLARTREISKVAHRSLHTAIVQRICNHGDSARGGYIICA</sequence>